<proteinExistence type="predicted"/>
<accession>A0A1F5YHC3</accession>
<comment type="caution">
    <text evidence="1">The sequence shown here is derived from an EMBL/GenBank/DDBJ whole genome shotgun (WGS) entry which is preliminary data.</text>
</comment>
<evidence type="ECO:0000313" key="1">
    <source>
        <dbReference type="EMBL" id="OGF99376.1"/>
    </source>
</evidence>
<evidence type="ECO:0000313" key="2">
    <source>
        <dbReference type="Proteomes" id="UP000178230"/>
    </source>
</evidence>
<reference evidence="1 2" key="1">
    <citation type="journal article" date="2016" name="Nat. Commun.">
        <title>Thousands of microbial genomes shed light on interconnected biogeochemical processes in an aquifer system.</title>
        <authorList>
            <person name="Anantharaman K."/>
            <person name="Brown C.T."/>
            <person name="Hug L.A."/>
            <person name="Sharon I."/>
            <person name="Castelle C.J."/>
            <person name="Probst A.J."/>
            <person name="Thomas B.C."/>
            <person name="Singh A."/>
            <person name="Wilkins M.J."/>
            <person name="Karaoz U."/>
            <person name="Brodie E.L."/>
            <person name="Williams K.H."/>
            <person name="Hubbard S.S."/>
            <person name="Banfield J.F."/>
        </authorList>
    </citation>
    <scope>NUCLEOTIDE SEQUENCE [LARGE SCALE GENOMIC DNA]</scope>
</reference>
<organism evidence="1 2">
    <name type="scientific">Candidatus Gottesmanbacteria bacterium RBG_13_37_7</name>
    <dbReference type="NCBI Taxonomy" id="1798369"/>
    <lineage>
        <taxon>Bacteria</taxon>
        <taxon>Candidatus Gottesmaniibacteriota</taxon>
    </lineage>
</organism>
<dbReference type="EMBL" id="MFIY01000055">
    <property type="protein sequence ID" value="OGF99376.1"/>
    <property type="molecule type" value="Genomic_DNA"/>
</dbReference>
<sequence length="71" mass="8544">MNFEIKAKYVSLFYGNKLNNNEVQNFLTQNNIRYIYFGPDEKMLGNGQLNYNFLNPVFQKEKRILYKVNKI</sequence>
<dbReference type="AlphaFoldDB" id="A0A1F5YHC3"/>
<dbReference type="Proteomes" id="UP000178230">
    <property type="component" value="Unassembled WGS sequence"/>
</dbReference>
<gene>
    <name evidence="1" type="ORF">A2Y99_03155</name>
</gene>
<name>A0A1F5YHC3_9BACT</name>
<protein>
    <submittedName>
        <fullName evidence="1">Uncharacterized protein</fullName>
    </submittedName>
</protein>